<dbReference type="Pfam" id="PF22953">
    <property type="entry name" value="SpnB_Rossmann"/>
    <property type="match status" value="1"/>
</dbReference>
<feature type="region of interest" description="C-terminal hotdog fold" evidence="4">
    <location>
        <begin position="179"/>
        <end position="315"/>
    </location>
</feature>
<keyword evidence="3" id="KW-0808">Transferase</keyword>
<reference evidence="7 8" key="1">
    <citation type="submission" date="2019-03" db="EMBL/GenBank/DDBJ databases">
        <title>Draft genome sequences of novel Actinobacteria.</title>
        <authorList>
            <person name="Sahin N."/>
            <person name="Ay H."/>
            <person name="Saygin H."/>
        </authorList>
    </citation>
    <scope>NUCLEOTIDE SEQUENCE [LARGE SCALE GENOMIC DNA]</scope>
    <source>
        <strain evidence="7 8">H3C3</strain>
    </source>
</reference>
<name>A0A4R5A1N6_9ACTN</name>
<feature type="region of interest" description="N-terminal hotdog fold" evidence="4">
    <location>
        <begin position="43"/>
        <end position="164"/>
    </location>
</feature>
<dbReference type="GO" id="GO:0031177">
    <property type="term" value="F:phosphopantetheine binding"/>
    <property type="evidence" value="ECO:0007669"/>
    <property type="project" value="InterPro"/>
</dbReference>
<dbReference type="GO" id="GO:0004312">
    <property type="term" value="F:fatty acid synthase activity"/>
    <property type="evidence" value="ECO:0007669"/>
    <property type="project" value="TreeGrafter"/>
</dbReference>
<dbReference type="Pfam" id="PF08659">
    <property type="entry name" value="KR"/>
    <property type="match status" value="1"/>
</dbReference>
<feature type="domain" description="Carrier" evidence="5">
    <location>
        <begin position="743"/>
        <end position="821"/>
    </location>
</feature>
<dbReference type="InterPro" id="IPR036291">
    <property type="entry name" value="NAD(P)-bd_dom_sf"/>
</dbReference>
<keyword evidence="2" id="KW-0597">Phosphoprotein</keyword>
<feature type="active site" description="Proton donor; for dehydratase activity" evidence="4">
    <location>
        <position position="238"/>
    </location>
</feature>
<dbReference type="InterPro" id="IPR036736">
    <property type="entry name" value="ACP-like_sf"/>
</dbReference>
<dbReference type="AlphaFoldDB" id="A0A4R5A1N6"/>
<accession>A0A4R5A1N6</accession>
<dbReference type="InterPro" id="IPR020806">
    <property type="entry name" value="PKS_PP-bd"/>
</dbReference>
<dbReference type="SMART" id="SM00826">
    <property type="entry name" value="PKS_DH"/>
    <property type="match status" value="1"/>
</dbReference>
<dbReference type="Pfam" id="PF14765">
    <property type="entry name" value="PS-DH"/>
    <property type="match status" value="1"/>
</dbReference>
<dbReference type="InterPro" id="IPR042104">
    <property type="entry name" value="PKS_dehydratase_sf"/>
</dbReference>
<dbReference type="InterPro" id="IPR006162">
    <property type="entry name" value="Ppantetheine_attach_site"/>
</dbReference>
<evidence type="ECO:0000259" key="6">
    <source>
        <dbReference type="PROSITE" id="PS52019"/>
    </source>
</evidence>
<dbReference type="Pfam" id="PF00550">
    <property type="entry name" value="PP-binding"/>
    <property type="match status" value="1"/>
</dbReference>
<protein>
    <submittedName>
        <fullName evidence="7">SDR family NAD(P)-dependent oxidoreductase</fullName>
    </submittedName>
</protein>
<dbReference type="InterPro" id="IPR013968">
    <property type="entry name" value="PKS_KR"/>
</dbReference>
<dbReference type="PANTHER" id="PTHR43775:SF51">
    <property type="entry name" value="INACTIVE PHENOLPHTHIOCEROL SYNTHESIS POLYKETIDE SYNTHASE TYPE I PKS1-RELATED"/>
    <property type="match status" value="1"/>
</dbReference>
<dbReference type="EMBL" id="SMKU01000406">
    <property type="protein sequence ID" value="TDD65661.1"/>
    <property type="molecule type" value="Genomic_DNA"/>
</dbReference>
<evidence type="ECO:0000256" key="4">
    <source>
        <dbReference type="PROSITE-ProRule" id="PRU01363"/>
    </source>
</evidence>
<keyword evidence="1" id="KW-0596">Phosphopantetheine</keyword>
<dbReference type="PANTHER" id="PTHR43775">
    <property type="entry name" value="FATTY ACID SYNTHASE"/>
    <property type="match status" value="1"/>
</dbReference>
<dbReference type="SMART" id="SM00822">
    <property type="entry name" value="PKS_KR"/>
    <property type="match status" value="1"/>
</dbReference>
<dbReference type="RefSeq" id="WP_131902813.1">
    <property type="nucleotide sequence ID" value="NZ_SMKU01000406.1"/>
</dbReference>
<proteinExistence type="predicted"/>
<dbReference type="CDD" id="cd08956">
    <property type="entry name" value="KR_3_FAS_SDR_x"/>
    <property type="match status" value="1"/>
</dbReference>
<evidence type="ECO:0000256" key="1">
    <source>
        <dbReference type="ARBA" id="ARBA00022450"/>
    </source>
</evidence>
<dbReference type="InterPro" id="IPR009081">
    <property type="entry name" value="PP-bd_ACP"/>
</dbReference>
<dbReference type="InterPro" id="IPR050091">
    <property type="entry name" value="PKS_NRPS_Biosynth_Enz"/>
</dbReference>
<dbReference type="SUPFAM" id="SSF51735">
    <property type="entry name" value="NAD(P)-binding Rossmann-fold domains"/>
    <property type="match status" value="2"/>
</dbReference>
<dbReference type="GO" id="GO:0006633">
    <property type="term" value="P:fatty acid biosynthetic process"/>
    <property type="evidence" value="ECO:0007669"/>
    <property type="project" value="TreeGrafter"/>
</dbReference>
<keyword evidence="8" id="KW-1185">Reference proteome</keyword>
<dbReference type="InterPro" id="IPR057326">
    <property type="entry name" value="KR_dom"/>
</dbReference>
<evidence type="ECO:0000313" key="8">
    <source>
        <dbReference type="Proteomes" id="UP000294513"/>
    </source>
</evidence>
<dbReference type="InterPro" id="IPR020807">
    <property type="entry name" value="PKS_DH"/>
</dbReference>
<evidence type="ECO:0000256" key="2">
    <source>
        <dbReference type="ARBA" id="ARBA00022553"/>
    </source>
</evidence>
<feature type="domain" description="PKS/mFAS DH" evidence="6">
    <location>
        <begin position="43"/>
        <end position="315"/>
    </location>
</feature>
<dbReference type="InterPro" id="IPR049900">
    <property type="entry name" value="PKS_mFAS_DH"/>
</dbReference>
<dbReference type="FunFam" id="1.10.1200.10:FF:000007">
    <property type="entry name" value="Probable polyketide synthase pks17"/>
    <property type="match status" value="1"/>
</dbReference>
<sequence>THGTPTGTPTDLPTYPFQRQRYWLDLPAPVSEAADLGLDAAGHPLLGAAVVLPDGAGAVLTGRLSVRALPWLADHTVGGTAVLPATALAELALAAGERVGCAVLDELTLLAPLVLPAEGAVSVQVTAGAASPGGRRPVTVHACTGEEESMVVARGTLAAVAADLADGADNTGTAPPKDADPIDLAALYDRLTATGVGYGPAFQGLRAAWTHGDDVYAEVTLPDGLDPGGFALHPALLDAALHPMAFTDGTPDGQVRLPVAWSGLTVHAGGASTVRVRLTPTAPDALTLTVTDEDGTPIARIAELTVRATAPARLAARALDSLYELAWTPIPAPGAAAEEPAAVASAAGLEAADTVPATVLARCPDGLDVRAALAWALDLAQAWLADDRFTGSRLVYATRRATGPDPDDLAHAAVWGLVRSAQTENPGRFGLLDLDASDTPAGPALATGEEQLAVRDGALLVPRLTRAAPGAQDPALDPDGTVLVTGATGGLGGRIAGHLVTAHGVRDLLLVSRRGPDAPGAAELSAELEALGATVRLAACDLADRAALEALLATVDRPLTAVVHAAGVLADATLASLTPEHVDRVLRAKADAAWNLHELAGDVAAFVLFSSVAGVVGGAGQGNYAAANAYLDALAEHRRARGLHAVSLAWGLWEQDGGMTGALGDADRARMARAGILPIPTELGLGLFDAGLRADRAVLVPVRLDPAALRDPAPVLRGLARVPARRAAAPAAPAGLAELPAEERAAALLDLVLAEVADVLGHASPAALDPRRGLMELGLDSLTAVDLRNRLGAAVGERLPTTLIFDYPTAEALAGHLDAEVLPAAPIPGIAELDGLAELLAGLSPEDERRDLFAQRLQSLLAGLEGGGPADEAVQLLESATDDDLFDFIDGIS</sequence>
<feature type="active site" description="Proton acceptor; for dehydratase activity" evidence="4">
    <location>
        <position position="75"/>
    </location>
</feature>
<dbReference type="Pfam" id="PF21089">
    <property type="entry name" value="PKS_DH_N"/>
    <property type="match status" value="1"/>
</dbReference>
<evidence type="ECO:0000313" key="7">
    <source>
        <dbReference type="EMBL" id="TDD65661.1"/>
    </source>
</evidence>
<organism evidence="7 8">
    <name type="scientific">Actinomadura rubrisoli</name>
    <dbReference type="NCBI Taxonomy" id="2530368"/>
    <lineage>
        <taxon>Bacteria</taxon>
        <taxon>Bacillati</taxon>
        <taxon>Actinomycetota</taxon>
        <taxon>Actinomycetes</taxon>
        <taxon>Streptosporangiales</taxon>
        <taxon>Thermomonosporaceae</taxon>
        <taxon>Actinomadura</taxon>
    </lineage>
</organism>
<dbReference type="PROSITE" id="PS50075">
    <property type="entry name" value="CARRIER"/>
    <property type="match status" value="1"/>
</dbReference>
<dbReference type="PROSITE" id="PS52019">
    <property type="entry name" value="PKS_MFAS_DH"/>
    <property type="match status" value="1"/>
</dbReference>
<comment type="caution">
    <text evidence="7">The sequence shown here is derived from an EMBL/GenBank/DDBJ whole genome shotgun (WGS) entry which is preliminary data.</text>
</comment>
<dbReference type="OrthoDB" id="4537517at2"/>
<dbReference type="PROSITE" id="PS00012">
    <property type="entry name" value="PHOSPHOPANTETHEINE"/>
    <property type="match status" value="1"/>
</dbReference>
<dbReference type="Gene3D" id="3.30.70.3290">
    <property type="match status" value="1"/>
</dbReference>
<dbReference type="InterPro" id="IPR049551">
    <property type="entry name" value="PKS_DH_C"/>
</dbReference>
<dbReference type="Gene3D" id="1.10.1200.10">
    <property type="entry name" value="ACP-like"/>
    <property type="match status" value="1"/>
</dbReference>
<dbReference type="Gene3D" id="3.10.129.110">
    <property type="entry name" value="Polyketide synthase dehydratase"/>
    <property type="match status" value="1"/>
</dbReference>
<dbReference type="SUPFAM" id="SSF47336">
    <property type="entry name" value="ACP-like"/>
    <property type="match status" value="1"/>
</dbReference>
<dbReference type="Gene3D" id="3.40.50.720">
    <property type="entry name" value="NAD(P)-binding Rossmann-like Domain"/>
    <property type="match status" value="1"/>
</dbReference>
<dbReference type="InterPro" id="IPR055123">
    <property type="entry name" value="SpnB-like_Rossmann"/>
</dbReference>
<evidence type="ECO:0000256" key="3">
    <source>
        <dbReference type="ARBA" id="ARBA00022679"/>
    </source>
</evidence>
<dbReference type="InterPro" id="IPR049552">
    <property type="entry name" value="PKS_DH_N"/>
</dbReference>
<dbReference type="SMART" id="SM00823">
    <property type="entry name" value="PKS_PP"/>
    <property type="match status" value="1"/>
</dbReference>
<gene>
    <name evidence="7" type="ORF">E1298_41180</name>
</gene>
<feature type="non-terminal residue" evidence="7">
    <location>
        <position position="1"/>
    </location>
</feature>
<evidence type="ECO:0000259" key="5">
    <source>
        <dbReference type="PROSITE" id="PS50075"/>
    </source>
</evidence>
<dbReference type="SMART" id="SM01294">
    <property type="entry name" value="PKS_PP_betabranch"/>
    <property type="match status" value="1"/>
</dbReference>
<dbReference type="Proteomes" id="UP000294513">
    <property type="component" value="Unassembled WGS sequence"/>
</dbReference>